<evidence type="ECO:0000313" key="2">
    <source>
        <dbReference type="EMBL" id="KKB56874.1"/>
    </source>
</evidence>
<dbReference type="PATRIC" id="fig|927665.4.peg.1559"/>
<keyword evidence="1" id="KW-0812">Transmembrane</keyword>
<evidence type="ECO:0000313" key="3">
    <source>
        <dbReference type="Proteomes" id="UP000033047"/>
    </source>
</evidence>
<keyword evidence="1" id="KW-1133">Transmembrane helix</keyword>
<name>A0A0F5JGH9_9BACT</name>
<keyword evidence="1" id="KW-0472">Membrane</keyword>
<evidence type="ECO:0000256" key="1">
    <source>
        <dbReference type="SAM" id="Phobius"/>
    </source>
</evidence>
<sequence length="57" mass="6469">MFISPFFALIMLMSILLGFLAFLVRMLFKRKVAGKKVSEACEVKEQCLPDSKEGKEV</sequence>
<accession>A0A0F5JGH9</accession>
<dbReference type="Proteomes" id="UP000033047">
    <property type="component" value="Unassembled WGS sequence"/>
</dbReference>
<dbReference type="HOGENOM" id="CLU_2992510_0_0_10"/>
<comment type="caution">
    <text evidence="2">The sequence shown here is derived from an EMBL/GenBank/DDBJ whole genome shotgun (WGS) entry which is preliminary data.</text>
</comment>
<feature type="transmembrane region" description="Helical" evidence="1">
    <location>
        <begin position="6"/>
        <end position="28"/>
    </location>
</feature>
<gene>
    <name evidence="2" type="ORF">HMPREF1535_01526</name>
</gene>
<dbReference type="STRING" id="927665.HMPREF1535_01526"/>
<protein>
    <submittedName>
        <fullName evidence="2">Uncharacterized protein</fullName>
    </submittedName>
</protein>
<dbReference type="EMBL" id="AQHV01000010">
    <property type="protein sequence ID" value="KKB56874.1"/>
    <property type="molecule type" value="Genomic_DNA"/>
</dbReference>
<proteinExistence type="predicted"/>
<dbReference type="AlphaFoldDB" id="A0A0F5JGH9"/>
<reference evidence="2 3" key="1">
    <citation type="submission" date="2013-04" db="EMBL/GenBank/DDBJ databases">
        <title>The Genome Sequence of Parabacteroides goldsteinii DSM 19448.</title>
        <authorList>
            <consortium name="The Broad Institute Genomics Platform"/>
            <person name="Earl A."/>
            <person name="Ward D."/>
            <person name="Feldgarden M."/>
            <person name="Gevers D."/>
            <person name="Martens E."/>
            <person name="Sakamoto M."/>
            <person name="Benno Y."/>
            <person name="Song Y."/>
            <person name="Liu C."/>
            <person name="Lee J."/>
            <person name="Bolanos M."/>
            <person name="Vaisanen M.L."/>
            <person name="Finegold S.M."/>
            <person name="Walker B."/>
            <person name="Young S."/>
            <person name="Zeng Q."/>
            <person name="Gargeya S."/>
            <person name="Fitzgerald M."/>
            <person name="Haas B."/>
            <person name="Abouelleil A."/>
            <person name="Allen A.W."/>
            <person name="Alvarado L."/>
            <person name="Arachchi H.M."/>
            <person name="Berlin A.M."/>
            <person name="Chapman S.B."/>
            <person name="Gainer-Dewar J."/>
            <person name="Goldberg J."/>
            <person name="Griggs A."/>
            <person name="Gujja S."/>
            <person name="Hansen M."/>
            <person name="Howarth C."/>
            <person name="Imamovic A."/>
            <person name="Ireland A."/>
            <person name="Larimer J."/>
            <person name="McCowan C."/>
            <person name="Murphy C."/>
            <person name="Pearson M."/>
            <person name="Poon T.W."/>
            <person name="Priest M."/>
            <person name="Roberts A."/>
            <person name="Saif S."/>
            <person name="Shea T."/>
            <person name="Sisk P."/>
            <person name="Sykes S."/>
            <person name="Wortman J."/>
            <person name="Nusbaum C."/>
            <person name="Birren B."/>
        </authorList>
    </citation>
    <scope>NUCLEOTIDE SEQUENCE [LARGE SCALE GENOMIC DNA]</scope>
    <source>
        <strain evidence="2 3">DSM 19448</strain>
    </source>
</reference>
<organism evidence="2 3">
    <name type="scientific">Parabacteroides goldsteinii DSM 19448 = WAL 12034</name>
    <dbReference type="NCBI Taxonomy" id="927665"/>
    <lineage>
        <taxon>Bacteria</taxon>
        <taxon>Pseudomonadati</taxon>
        <taxon>Bacteroidota</taxon>
        <taxon>Bacteroidia</taxon>
        <taxon>Bacteroidales</taxon>
        <taxon>Tannerellaceae</taxon>
        <taxon>Parabacteroides</taxon>
    </lineage>
</organism>